<evidence type="ECO:0008006" key="2">
    <source>
        <dbReference type="Google" id="ProtNLM"/>
    </source>
</evidence>
<dbReference type="InterPro" id="IPR036291">
    <property type="entry name" value="NAD(P)-bd_dom_sf"/>
</dbReference>
<dbReference type="AlphaFoldDB" id="A0A381U7D6"/>
<gene>
    <name evidence="1" type="ORF">METZ01_LOCUS76141</name>
</gene>
<name>A0A381U7D6_9ZZZZ</name>
<dbReference type="Pfam" id="PF02423">
    <property type="entry name" value="OCD_Mu_crystall"/>
    <property type="match status" value="1"/>
</dbReference>
<dbReference type="PANTHER" id="PTHR13812">
    <property type="entry name" value="KETIMINE REDUCTASE MU-CRYSTALLIN"/>
    <property type="match status" value="1"/>
</dbReference>
<reference evidence="1" key="1">
    <citation type="submission" date="2018-05" db="EMBL/GenBank/DDBJ databases">
        <authorList>
            <person name="Lanie J.A."/>
            <person name="Ng W.-L."/>
            <person name="Kazmierczak K.M."/>
            <person name="Andrzejewski T.M."/>
            <person name="Davidsen T.M."/>
            <person name="Wayne K.J."/>
            <person name="Tettelin H."/>
            <person name="Glass J.I."/>
            <person name="Rusch D."/>
            <person name="Podicherti R."/>
            <person name="Tsui H.-C.T."/>
            <person name="Winkler M.E."/>
        </authorList>
    </citation>
    <scope>NUCLEOTIDE SEQUENCE</scope>
</reference>
<dbReference type="PIRSF" id="PIRSF001439">
    <property type="entry name" value="CryM"/>
    <property type="match status" value="1"/>
</dbReference>
<dbReference type="EMBL" id="UINC01005745">
    <property type="protein sequence ID" value="SVA23287.1"/>
    <property type="molecule type" value="Genomic_DNA"/>
</dbReference>
<accession>A0A381U7D6</accession>
<organism evidence="1">
    <name type="scientific">marine metagenome</name>
    <dbReference type="NCBI Taxonomy" id="408172"/>
    <lineage>
        <taxon>unclassified sequences</taxon>
        <taxon>metagenomes</taxon>
        <taxon>ecological metagenomes</taxon>
    </lineage>
</organism>
<dbReference type="InterPro" id="IPR003462">
    <property type="entry name" value="ODC_Mu_crystall"/>
</dbReference>
<evidence type="ECO:0000313" key="1">
    <source>
        <dbReference type="EMBL" id="SVA23287.1"/>
    </source>
</evidence>
<dbReference type="SUPFAM" id="SSF51735">
    <property type="entry name" value="NAD(P)-binding Rossmann-fold domains"/>
    <property type="match status" value="1"/>
</dbReference>
<dbReference type="Gene3D" id="3.40.50.720">
    <property type="entry name" value="NAD(P)-binding Rossmann-like Domain"/>
    <property type="match status" value="1"/>
</dbReference>
<protein>
    <recommendedName>
        <fullName evidence="2">Ornithine cyclodeaminase</fullName>
    </recommendedName>
</protein>
<dbReference type="InterPro" id="IPR023401">
    <property type="entry name" value="ODC_N"/>
</dbReference>
<proteinExistence type="predicted"/>
<dbReference type="GO" id="GO:0005737">
    <property type="term" value="C:cytoplasm"/>
    <property type="evidence" value="ECO:0007669"/>
    <property type="project" value="TreeGrafter"/>
</dbReference>
<sequence length="316" mass="34255">MVLDWNEISDLLQSIDVYEPMKEAFIEYSLGHAEIPPVGELLFADPPGEVHIKYGYIKGGSHYVVKIASGFANNRDHNVAPGQGMMILFDIKTGVPRAVLIDDANLTDLRTGIAGAIASKAMANVGVETASIIGTGVQARHQARCLLDVMPIKEICCWGRNAARLDELVQDLSDLDVSITACSDLRELTQRSQLVVTTTSAKEPIIDVEWVQPGTHITAVGSDTPDKCELDPRILDKASIVVADSIAQNKERGEIHQGLKQGTVKEEDILELGDIFSDATKGRTDRDQITVVDLTGVAVQDLVIAEAVVKAKNYLD</sequence>
<dbReference type="PANTHER" id="PTHR13812:SF19">
    <property type="entry name" value="KETIMINE REDUCTASE MU-CRYSTALLIN"/>
    <property type="match status" value="1"/>
</dbReference>
<dbReference type="Gene3D" id="3.30.1780.10">
    <property type="entry name" value="ornithine cyclodeaminase, domain 1"/>
    <property type="match status" value="1"/>
</dbReference>